<dbReference type="PROSITE" id="PS50943">
    <property type="entry name" value="HTH_CROC1"/>
    <property type="match status" value="1"/>
</dbReference>
<accession>A0A8E3B6P7</accession>
<name>A0A8E3B6P7_RHILI</name>
<organism evidence="2 3">
    <name type="scientific">Rhizobium loti</name>
    <name type="common">Mesorhizobium loti</name>
    <dbReference type="NCBI Taxonomy" id="381"/>
    <lineage>
        <taxon>Bacteria</taxon>
        <taxon>Pseudomonadati</taxon>
        <taxon>Pseudomonadota</taxon>
        <taxon>Alphaproteobacteria</taxon>
        <taxon>Hyphomicrobiales</taxon>
        <taxon>Phyllobacteriaceae</taxon>
        <taxon>Mesorhizobium</taxon>
    </lineage>
</organism>
<evidence type="ECO:0000313" key="2">
    <source>
        <dbReference type="EMBL" id="PWJ93574.1"/>
    </source>
</evidence>
<feature type="domain" description="HTH cro/C1-type" evidence="1">
    <location>
        <begin position="99"/>
        <end position="155"/>
    </location>
</feature>
<reference evidence="2 3" key="1">
    <citation type="submission" date="2018-05" db="EMBL/GenBank/DDBJ databases">
        <title>Genomic Encyclopedia of Type Strains, Phase IV (KMG-IV): sequencing the most valuable type-strain genomes for metagenomic binning, comparative biology and taxonomic classification.</title>
        <authorList>
            <person name="Goeker M."/>
        </authorList>
    </citation>
    <scope>NUCLEOTIDE SEQUENCE [LARGE SCALE GENOMIC DNA]</scope>
    <source>
        <strain evidence="2 3">DSM 2626</strain>
    </source>
</reference>
<dbReference type="Proteomes" id="UP000245631">
    <property type="component" value="Unassembled WGS sequence"/>
</dbReference>
<dbReference type="InterPro" id="IPR001387">
    <property type="entry name" value="Cro/C1-type_HTH"/>
</dbReference>
<evidence type="ECO:0000313" key="3">
    <source>
        <dbReference type="Proteomes" id="UP000245631"/>
    </source>
</evidence>
<dbReference type="GeneID" id="61049607"/>
<protein>
    <submittedName>
        <fullName evidence="2">Meiotically Up-regulated Gene 113 (MUG113) protein</fullName>
    </submittedName>
</protein>
<dbReference type="InterPro" id="IPR010982">
    <property type="entry name" value="Lambda_DNA-bd_dom_sf"/>
</dbReference>
<dbReference type="Pfam" id="PF13455">
    <property type="entry name" value="MUG113"/>
    <property type="match status" value="1"/>
</dbReference>
<dbReference type="RefSeq" id="WP_109658788.1">
    <property type="nucleotide sequence ID" value="NZ_QGGH01000001.1"/>
</dbReference>
<dbReference type="SUPFAM" id="SSF47413">
    <property type="entry name" value="lambda repressor-like DNA-binding domains"/>
    <property type="match status" value="1"/>
</dbReference>
<gene>
    <name evidence="2" type="ORF">C8D77_101253</name>
</gene>
<dbReference type="EMBL" id="QGGH01000001">
    <property type="protein sequence ID" value="PWJ93574.1"/>
    <property type="molecule type" value="Genomic_DNA"/>
</dbReference>
<dbReference type="Pfam" id="PF01381">
    <property type="entry name" value="HTH_3"/>
    <property type="match status" value="1"/>
</dbReference>
<dbReference type="SMART" id="SM00530">
    <property type="entry name" value="HTH_XRE"/>
    <property type="match status" value="1"/>
</dbReference>
<dbReference type="SMART" id="SM00974">
    <property type="entry name" value="T5orf172"/>
    <property type="match status" value="1"/>
</dbReference>
<evidence type="ECO:0000259" key="1">
    <source>
        <dbReference type="PROSITE" id="PS50943"/>
    </source>
</evidence>
<comment type="caution">
    <text evidence="2">The sequence shown here is derived from an EMBL/GenBank/DDBJ whole genome shotgun (WGS) entry which is preliminary data.</text>
</comment>
<dbReference type="GO" id="GO:0003677">
    <property type="term" value="F:DNA binding"/>
    <property type="evidence" value="ECO:0007669"/>
    <property type="project" value="InterPro"/>
</dbReference>
<dbReference type="AlphaFoldDB" id="A0A8E3B6P7"/>
<dbReference type="InterPro" id="IPR018306">
    <property type="entry name" value="Phage_T5_Orf172_DNA-bd"/>
</dbReference>
<proteinExistence type="predicted"/>
<dbReference type="CDD" id="cd00093">
    <property type="entry name" value="HTH_XRE"/>
    <property type="match status" value="1"/>
</dbReference>
<sequence>MTGHIYAIECAGHVKLGYSENPERRLNKIAADTPFPCDLLGYWPGTKADELDIHQKFQSTRARGEWFVATEELLSFVSQHVVPAHRGRRFAVLDTDSPLAAWRKRAGMKQQELAGLLCVNTSFISMLEAGETGASLDTATKISKLSEGAVPFDSLVKRQVTR</sequence>
<dbReference type="Gene3D" id="1.10.260.40">
    <property type="entry name" value="lambda repressor-like DNA-binding domains"/>
    <property type="match status" value="1"/>
</dbReference>